<dbReference type="InterPro" id="IPR021005">
    <property type="entry name" value="Znf_CGNR"/>
</dbReference>
<feature type="region of interest" description="Disordered" evidence="1">
    <location>
        <begin position="1"/>
        <end position="25"/>
    </location>
</feature>
<proteinExistence type="predicted"/>
<dbReference type="PANTHER" id="PTHR35525:SF3">
    <property type="entry name" value="BLL6575 PROTEIN"/>
    <property type="match status" value="1"/>
</dbReference>
<dbReference type="InterPro" id="IPR010852">
    <property type="entry name" value="ABATE"/>
</dbReference>
<keyword evidence="4" id="KW-1185">Reference proteome</keyword>
<evidence type="ECO:0000256" key="1">
    <source>
        <dbReference type="SAM" id="MobiDB-lite"/>
    </source>
</evidence>
<feature type="domain" description="Zinc finger CGNR" evidence="2">
    <location>
        <begin position="139"/>
        <end position="180"/>
    </location>
</feature>
<dbReference type="Gene3D" id="1.10.3300.10">
    <property type="entry name" value="Jann2411-like domain"/>
    <property type="match status" value="1"/>
</dbReference>
<dbReference type="InterPro" id="IPR023286">
    <property type="entry name" value="ABATE_dom_sf"/>
</dbReference>
<accession>A0A285HUX9</accession>
<dbReference type="Proteomes" id="UP000219612">
    <property type="component" value="Unassembled WGS sequence"/>
</dbReference>
<name>A0A285HUX9_9ACTN</name>
<dbReference type="SUPFAM" id="SSF160904">
    <property type="entry name" value="Jann2411-like"/>
    <property type="match status" value="1"/>
</dbReference>
<dbReference type="EMBL" id="OBDY01000005">
    <property type="protein sequence ID" value="SNY38606.1"/>
    <property type="molecule type" value="Genomic_DNA"/>
</dbReference>
<dbReference type="Pfam" id="PF07336">
    <property type="entry name" value="ABATE"/>
    <property type="match status" value="1"/>
</dbReference>
<evidence type="ECO:0000313" key="4">
    <source>
        <dbReference type="Proteomes" id="UP000219612"/>
    </source>
</evidence>
<reference evidence="3 4" key="1">
    <citation type="submission" date="2017-09" db="EMBL/GenBank/DDBJ databases">
        <authorList>
            <person name="Ehlers B."/>
            <person name="Leendertz F.H."/>
        </authorList>
    </citation>
    <scope>NUCLEOTIDE SEQUENCE [LARGE SCALE GENOMIC DNA]</scope>
    <source>
        <strain evidence="3 4">CGMCC 4.6857</strain>
    </source>
</reference>
<organism evidence="3 4">
    <name type="scientific">Paractinoplanes atraurantiacus</name>
    <dbReference type="NCBI Taxonomy" id="1036182"/>
    <lineage>
        <taxon>Bacteria</taxon>
        <taxon>Bacillati</taxon>
        <taxon>Actinomycetota</taxon>
        <taxon>Actinomycetes</taxon>
        <taxon>Micromonosporales</taxon>
        <taxon>Micromonosporaceae</taxon>
        <taxon>Paractinoplanes</taxon>
    </lineage>
</organism>
<protein>
    <submittedName>
        <fullName evidence="3">Conserved protein containing a Zn-ribbon-like motif, possibly RNA-binding</fullName>
    </submittedName>
</protein>
<evidence type="ECO:0000259" key="2">
    <source>
        <dbReference type="Pfam" id="PF11706"/>
    </source>
</evidence>
<gene>
    <name evidence="3" type="ORF">SAMN05421748_105244</name>
</gene>
<evidence type="ECO:0000313" key="3">
    <source>
        <dbReference type="EMBL" id="SNY38606.1"/>
    </source>
</evidence>
<dbReference type="PANTHER" id="PTHR35525">
    <property type="entry name" value="BLL6575 PROTEIN"/>
    <property type="match status" value="1"/>
</dbReference>
<dbReference type="Pfam" id="PF11706">
    <property type="entry name" value="zf-CGNR"/>
    <property type="match status" value="1"/>
</dbReference>
<dbReference type="AlphaFoldDB" id="A0A285HUX9"/>
<sequence>MASMSTDDDPRPLTGEPLPLDLLNTRWTDDDGTEHDLLGRPGGLGIWLATNGLRVPETQETLDALLETREALFELVQPEVRDPVRSRALLNETLRHGHFRRRLGANGPENVLETDTPGWQAAWRAAEGYLLLLERDPGRIRKCANPECRLRFYDVSKAGARRWCSMAACGNRAKYARHRDSR</sequence>